<keyword evidence="8" id="KW-1185">Reference proteome</keyword>
<reference evidence="7" key="1">
    <citation type="thesis" date="2020" institute="ProQuest LLC" country="789 East Eisenhower Parkway, Ann Arbor, MI, USA">
        <title>Comparative Genomics and Chromosome Evolution.</title>
        <authorList>
            <person name="Mudd A.B."/>
        </authorList>
    </citation>
    <scope>NUCLEOTIDE SEQUENCE</scope>
    <source>
        <strain evidence="7">1538</strain>
        <tissue evidence="7">Blood</tissue>
    </source>
</reference>
<dbReference type="AlphaFoldDB" id="A0AAV3ALU9"/>
<dbReference type="Pfam" id="PF15051">
    <property type="entry name" value="FAM198"/>
    <property type="match status" value="1"/>
</dbReference>
<keyword evidence="5" id="KW-0472">Membrane</keyword>
<organism evidence="7 8">
    <name type="scientific">Pyxicephalus adspersus</name>
    <name type="common">African bullfrog</name>
    <dbReference type="NCBI Taxonomy" id="30357"/>
    <lineage>
        <taxon>Eukaryota</taxon>
        <taxon>Metazoa</taxon>
        <taxon>Chordata</taxon>
        <taxon>Craniata</taxon>
        <taxon>Vertebrata</taxon>
        <taxon>Euteleostomi</taxon>
        <taxon>Amphibia</taxon>
        <taxon>Batrachia</taxon>
        <taxon>Anura</taxon>
        <taxon>Neobatrachia</taxon>
        <taxon>Ranoidea</taxon>
        <taxon>Pyxicephalidae</taxon>
        <taxon>Pyxicephalinae</taxon>
        <taxon>Pyxicephalus</taxon>
    </lineage>
</organism>
<gene>
    <name evidence="7" type="ORF">GDO54_012497</name>
</gene>
<evidence type="ECO:0000256" key="3">
    <source>
        <dbReference type="ARBA" id="ARBA00007691"/>
    </source>
</evidence>
<protein>
    <recommendedName>
        <fullName evidence="9">Golgi-associated kinase 1A</fullName>
    </recommendedName>
</protein>
<evidence type="ECO:0000256" key="2">
    <source>
        <dbReference type="ARBA" id="ARBA00004555"/>
    </source>
</evidence>
<dbReference type="EMBL" id="DYDO01000005">
    <property type="protein sequence ID" value="DBA24902.1"/>
    <property type="molecule type" value="Genomic_DNA"/>
</dbReference>
<evidence type="ECO:0000256" key="5">
    <source>
        <dbReference type="ARBA" id="ARBA00023136"/>
    </source>
</evidence>
<name>A0AAV3ALU9_PYXAD</name>
<feature type="region of interest" description="Disordered" evidence="6">
    <location>
        <begin position="108"/>
        <end position="132"/>
    </location>
</feature>
<evidence type="ECO:0000256" key="1">
    <source>
        <dbReference type="ARBA" id="ARBA00004308"/>
    </source>
</evidence>
<proteinExistence type="inferred from homology"/>
<evidence type="ECO:0000313" key="8">
    <source>
        <dbReference type="Proteomes" id="UP001181693"/>
    </source>
</evidence>
<dbReference type="PANTHER" id="PTHR15905">
    <property type="entry name" value="GOLGI-ASSOCIATED KINASE 1B-RELATED"/>
    <property type="match status" value="1"/>
</dbReference>
<comment type="subcellular location">
    <subcellularLocation>
        <location evidence="1">Endomembrane system</location>
    </subcellularLocation>
    <subcellularLocation>
        <location evidence="2">Golgi apparatus</location>
    </subcellularLocation>
</comment>
<comment type="similarity">
    <text evidence="3">Belongs to the GASK family.</text>
</comment>
<dbReference type="PANTHER" id="PTHR15905:SF5">
    <property type="entry name" value="GOLGI-ASSOCIATED KINASE 1A"/>
    <property type="match status" value="1"/>
</dbReference>
<evidence type="ECO:0000256" key="6">
    <source>
        <dbReference type="SAM" id="MobiDB-lite"/>
    </source>
</evidence>
<dbReference type="InterPro" id="IPR029207">
    <property type="entry name" value="FAM198"/>
</dbReference>
<dbReference type="GO" id="GO:0005794">
    <property type="term" value="C:Golgi apparatus"/>
    <property type="evidence" value="ECO:0007669"/>
    <property type="project" value="UniProtKB-SubCell"/>
</dbReference>
<evidence type="ECO:0000313" key="7">
    <source>
        <dbReference type="EMBL" id="DBA24902.1"/>
    </source>
</evidence>
<sequence>MKALRLWLRMRLKRRPVVGICFLFAFSLVLINSFPALPADIGENIDFQQKIQHRKVVRHKRLWADALSSVPNFDQSNDHKSWESGLQQYRQDLKTYINCSHDCKEKSSLERLSKQPQRKNTHYKTKDKMSKKSSHIIGNHMGIIPENIILVNTYVKEFTENQEGFLAGKDLQNLKQTNIFTKSKNKLFQNAKSVVHIMVKNDSLVLPEMQKTDEHKVPLDNFPASKADTVNNGGRENLSSKVVFFQETSRKQKTHMKSDCSKFHSKSAKIKIEGFLENSPPWFSSDDLQKMKLLLEGKIIEKSRIPAHGQVLKVALCQNQLDSNCQQKNHCTLGSCGIIKRPSDLYEVLAFHLDRVLGLNRSLPTVARIFKSDLLPYKYTNGAARPIVWWDSDIKHLNDTNNDQNSHDVGWLAYQEMLKHKCGMKDSITPIDTPPCVGIKHTEWGKLALFDFLLQVQDRLDRYCCGFRPDPTEPCVEELLHDKCRSPKELVLVHILVRHRDPSKLVYIDNAGRSNHPEDNLNFRLLQGIDRYPRSAVQVLKSGCLHHMLLRSLKMDHVFWTSQGGFHGVKALVETIVKRGQILVEYIEKHNFMLTSL</sequence>
<evidence type="ECO:0008006" key="9">
    <source>
        <dbReference type="Google" id="ProtNLM"/>
    </source>
</evidence>
<accession>A0AAV3ALU9</accession>
<dbReference type="Proteomes" id="UP001181693">
    <property type="component" value="Unassembled WGS sequence"/>
</dbReference>
<keyword evidence="4" id="KW-0333">Golgi apparatus</keyword>
<comment type="caution">
    <text evidence="7">The sequence shown here is derived from an EMBL/GenBank/DDBJ whole genome shotgun (WGS) entry which is preliminary data.</text>
</comment>
<evidence type="ECO:0000256" key="4">
    <source>
        <dbReference type="ARBA" id="ARBA00023034"/>
    </source>
</evidence>